<proteinExistence type="predicted"/>
<name>A0AA43GRD9_9CYAN</name>
<keyword evidence="2" id="KW-1185">Reference proteome</keyword>
<accession>A0AA43GRD9</accession>
<evidence type="ECO:0000313" key="1">
    <source>
        <dbReference type="EMBL" id="MDH6060174.1"/>
    </source>
</evidence>
<dbReference type="EMBL" id="JANQDH010000046">
    <property type="protein sequence ID" value="MDH6060174.1"/>
    <property type="molecule type" value="Genomic_DNA"/>
</dbReference>
<dbReference type="Proteomes" id="UP001159387">
    <property type="component" value="Unassembled WGS sequence"/>
</dbReference>
<organism evidence="1 2">
    <name type="scientific">Chrysosporum bergii ANA360D</name>
    <dbReference type="NCBI Taxonomy" id="617107"/>
    <lineage>
        <taxon>Bacteria</taxon>
        <taxon>Bacillati</taxon>
        <taxon>Cyanobacteriota</taxon>
        <taxon>Cyanophyceae</taxon>
        <taxon>Nostocales</taxon>
        <taxon>Nodulariaceae</taxon>
        <taxon>Chrysosporum</taxon>
    </lineage>
</organism>
<comment type="caution">
    <text evidence="1">The sequence shown here is derived from an EMBL/GenBank/DDBJ whole genome shotgun (WGS) entry which is preliminary data.</text>
</comment>
<sequence>MKPPHLRPVRPTRLPRVKPRFLMVRAVNVSLGWNHHKNLSL</sequence>
<evidence type="ECO:0000313" key="2">
    <source>
        <dbReference type="Proteomes" id="UP001159387"/>
    </source>
</evidence>
<gene>
    <name evidence="1" type="ORF">NWP17_06945</name>
</gene>
<reference evidence="1 2" key="1">
    <citation type="journal article" date="2023" name="J. Phycol.">
        <title>Chrysosporum ovalisporum is synonymous with the true-branching cyanobacterium Umezakia natans (Nostocales/Aphanizomenonaceae).</title>
        <authorList>
            <person name="McGregor G.B."/>
            <person name="Sendall B.C."/>
            <person name="Niiyama Y."/>
            <person name="Tuji A."/>
            <person name="Willis A."/>
        </authorList>
    </citation>
    <scope>NUCLEOTIDE SEQUENCE [LARGE SCALE GENOMIC DNA]</scope>
    <source>
        <strain evidence="1 2">ANA360D</strain>
    </source>
</reference>
<protein>
    <submittedName>
        <fullName evidence="1">Uncharacterized protein</fullName>
    </submittedName>
</protein>
<dbReference type="RefSeq" id="WP_280654181.1">
    <property type="nucleotide sequence ID" value="NZ_JANQDH010000046.1"/>
</dbReference>
<dbReference type="AlphaFoldDB" id="A0AA43GRD9"/>